<dbReference type="OrthoDB" id="5845610at2759"/>
<organism evidence="1 2">
    <name type="scientific">Oesophagostomum dentatum</name>
    <name type="common">Nodular worm</name>
    <dbReference type="NCBI Taxonomy" id="61180"/>
    <lineage>
        <taxon>Eukaryota</taxon>
        <taxon>Metazoa</taxon>
        <taxon>Ecdysozoa</taxon>
        <taxon>Nematoda</taxon>
        <taxon>Chromadorea</taxon>
        <taxon>Rhabditida</taxon>
        <taxon>Rhabditina</taxon>
        <taxon>Rhabditomorpha</taxon>
        <taxon>Strongyloidea</taxon>
        <taxon>Strongylidae</taxon>
        <taxon>Oesophagostomum</taxon>
    </lineage>
</organism>
<gene>
    <name evidence="1" type="ORF">OESDEN_21927</name>
</gene>
<evidence type="ECO:0000313" key="1">
    <source>
        <dbReference type="EMBL" id="KHJ78452.1"/>
    </source>
</evidence>
<feature type="non-terminal residue" evidence="1">
    <location>
        <position position="1"/>
    </location>
</feature>
<accession>A0A0B1S4M7</accession>
<dbReference type="Proteomes" id="UP000053660">
    <property type="component" value="Unassembled WGS sequence"/>
</dbReference>
<dbReference type="EMBL" id="KN609761">
    <property type="protein sequence ID" value="KHJ78452.1"/>
    <property type="molecule type" value="Genomic_DNA"/>
</dbReference>
<protein>
    <submittedName>
        <fullName evidence="1">Uncharacterized protein</fullName>
    </submittedName>
</protein>
<proteinExistence type="predicted"/>
<evidence type="ECO:0000313" key="2">
    <source>
        <dbReference type="Proteomes" id="UP000053660"/>
    </source>
</evidence>
<dbReference type="AlphaFoldDB" id="A0A0B1S4M7"/>
<name>A0A0B1S4M7_OESDE</name>
<keyword evidence="2" id="KW-1185">Reference proteome</keyword>
<sequence length="73" mass="8382">SRCRCGIHLSEYADEETVQASYIRLAGTLGNVTSNTMFLISLFGRRVETLQIFSRCLFYFAQGLLFFANERTF</sequence>
<reference evidence="1 2" key="1">
    <citation type="submission" date="2014-03" db="EMBL/GenBank/DDBJ databases">
        <title>Draft genome of the hookworm Oesophagostomum dentatum.</title>
        <authorList>
            <person name="Mitreva M."/>
        </authorList>
    </citation>
    <scope>NUCLEOTIDE SEQUENCE [LARGE SCALE GENOMIC DNA]</scope>
    <source>
        <strain evidence="1 2">OD-Hann</strain>
    </source>
</reference>